<evidence type="ECO:0000259" key="8">
    <source>
        <dbReference type="Pfam" id="PF20684"/>
    </source>
</evidence>
<comment type="similarity">
    <text evidence="5">Belongs to the SAT4 family.</text>
</comment>
<feature type="domain" description="Rhodopsin" evidence="8">
    <location>
        <begin position="30"/>
        <end position="265"/>
    </location>
</feature>
<dbReference type="EMBL" id="FJOG01000040">
    <property type="protein sequence ID" value="CZR66920.1"/>
    <property type="molecule type" value="Genomic_DNA"/>
</dbReference>
<dbReference type="PANTHER" id="PTHR33048:SF47">
    <property type="entry name" value="INTEGRAL MEMBRANE PROTEIN-RELATED"/>
    <property type="match status" value="1"/>
</dbReference>
<feature type="transmembrane region" description="Helical" evidence="7">
    <location>
        <begin position="45"/>
        <end position="64"/>
    </location>
</feature>
<dbReference type="OrthoDB" id="3648173at2759"/>
<feature type="compositionally biased region" description="Polar residues" evidence="6">
    <location>
        <begin position="283"/>
        <end position="302"/>
    </location>
</feature>
<feature type="transmembrane region" description="Helical" evidence="7">
    <location>
        <begin position="12"/>
        <end position="33"/>
    </location>
</feature>
<dbReference type="InterPro" id="IPR052337">
    <property type="entry name" value="SAT4-like"/>
</dbReference>
<evidence type="ECO:0000256" key="2">
    <source>
        <dbReference type="ARBA" id="ARBA00022692"/>
    </source>
</evidence>
<accession>A0A1L7XPE4</accession>
<keyword evidence="3 7" id="KW-1133">Transmembrane helix</keyword>
<dbReference type="STRING" id="576137.A0A1L7XPE4"/>
<comment type="subcellular location">
    <subcellularLocation>
        <location evidence="1">Membrane</location>
        <topology evidence="1">Multi-pass membrane protein</topology>
    </subcellularLocation>
</comment>
<dbReference type="AlphaFoldDB" id="A0A1L7XPE4"/>
<sequence length="363" mass="40544">MTFSIPPAAVPVVVTGILFTTIAFVVVVSRFYTRRVLLQNAGADDYIILGSVAASIAFLITVFYQIKFGLGLPFKTIPLYDLEEFFQCLWITIPMYNLSLVLTKISIIFQYMRIFTAKRVRLLCRIMVGILILYGCWTFIGSIFMCVPVAAFWDQSIQGHCMNKLAFWFANAALNITTDLMIFAIPMPLLKQLQLPRQQKIGLMFVFGFGAFVCVTSVIRLKSLYQISVSADTSLEGVNAAIWSGIEINVGIACSSLPALKPLLVRILPGLRSIVSSKDRSRSNMTSLSGEEQAIHNHQMNKLSRSSLRVVKVDEIQVEREVHQQRDSAPSQGSESDLVEWSADCYSESMGEERRAKSSHEAV</sequence>
<feature type="region of interest" description="Disordered" evidence="6">
    <location>
        <begin position="282"/>
        <end position="302"/>
    </location>
</feature>
<evidence type="ECO:0000313" key="10">
    <source>
        <dbReference type="Proteomes" id="UP000184330"/>
    </source>
</evidence>
<feature type="transmembrane region" description="Helical" evidence="7">
    <location>
        <begin position="201"/>
        <end position="221"/>
    </location>
</feature>
<dbReference type="GO" id="GO:0016020">
    <property type="term" value="C:membrane"/>
    <property type="evidence" value="ECO:0007669"/>
    <property type="project" value="UniProtKB-SubCell"/>
</dbReference>
<keyword evidence="4 7" id="KW-0472">Membrane</keyword>
<gene>
    <name evidence="9" type="ORF">PAC_16821</name>
</gene>
<feature type="transmembrane region" description="Helical" evidence="7">
    <location>
        <begin position="84"/>
        <end position="102"/>
    </location>
</feature>
<reference evidence="9 10" key="1">
    <citation type="submission" date="2016-03" db="EMBL/GenBank/DDBJ databases">
        <authorList>
            <person name="Ploux O."/>
        </authorList>
    </citation>
    <scope>NUCLEOTIDE SEQUENCE [LARGE SCALE GENOMIC DNA]</scope>
    <source>
        <strain evidence="9 10">UAMH 11012</strain>
    </source>
</reference>
<name>A0A1L7XPE4_9HELO</name>
<evidence type="ECO:0000256" key="1">
    <source>
        <dbReference type="ARBA" id="ARBA00004141"/>
    </source>
</evidence>
<feature type="transmembrane region" description="Helical" evidence="7">
    <location>
        <begin position="165"/>
        <end position="189"/>
    </location>
</feature>
<dbReference type="PANTHER" id="PTHR33048">
    <property type="entry name" value="PTH11-LIKE INTEGRAL MEMBRANE PROTEIN (AFU_ORTHOLOGUE AFUA_5G11245)"/>
    <property type="match status" value="1"/>
</dbReference>
<dbReference type="Proteomes" id="UP000184330">
    <property type="component" value="Unassembled WGS sequence"/>
</dbReference>
<feature type="region of interest" description="Disordered" evidence="6">
    <location>
        <begin position="320"/>
        <end position="339"/>
    </location>
</feature>
<organism evidence="9 10">
    <name type="scientific">Phialocephala subalpina</name>
    <dbReference type="NCBI Taxonomy" id="576137"/>
    <lineage>
        <taxon>Eukaryota</taxon>
        <taxon>Fungi</taxon>
        <taxon>Dikarya</taxon>
        <taxon>Ascomycota</taxon>
        <taxon>Pezizomycotina</taxon>
        <taxon>Leotiomycetes</taxon>
        <taxon>Helotiales</taxon>
        <taxon>Mollisiaceae</taxon>
        <taxon>Phialocephala</taxon>
        <taxon>Phialocephala fortinii species complex</taxon>
    </lineage>
</organism>
<evidence type="ECO:0000256" key="5">
    <source>
        <dbReference type="ARBA" id="ARBA00038359"/>
    </source>
</evidence>
<evidence type="ECO:0000256" key="3">
    <source>
        <dbReference type="ARBA" id="ARBA00022989"/>
    </source>
</evidence>
<dbReference type="InterPro" id="IPR049326">
    <property type="entry name" value="Rhodopsin_dom_fungi"/>
</dbReference>
<evidence type="ECO:0000313" key="9">
    <source>
        <dbReference type="EMBL" id="CZR66920.1"/>
    </source>
</evidence>
<evidence type="ECO:0000256" key="4">
    <source>
        <dbReference type="ARBA" id="ARBA00023136"/>
    </source>
</evidence>
<feature type="transmembrane region" description="Helical" evidence="7">
    <location>
        <begin position="122"/>
        <end position="153"/>
    </location>
</feature>
<evidence type="ECO:0000256" key="7">
    <source>
        <dbReference type="SAM" id="Phobius"/>
    </source>
</evidence>
<keyword evidence="2 7" id="KW-0812">Transmembrane</keyword>
<proteinExistence type="inferred from homology"/>
<dbReference type="Pfam" id="PF20684">
    <property type="entry name" value="Fung_rhodopsin"/>
    <property type="match status" value="1"/>
</dbReference>
<protein>
    <submittedName>
        <fullName evidence="9">Related to integral membrane protein</fullName>
    </submittedName>
</protein>
<evidence type="ECO:0000256" key="6">
    <source>
        <dbReference type="SAM" id="MobiDB-lite"/>
    </source>
</evidence>
<keyword evidence="10" id="KW-1185">Reference proteome</keyword>